<proteinExistence type="predicted"/>
<evidence type="ECO:0000313" key="2">
    <source>
        <dbReference type="Proteomes" id="UP000593875"/>
    </source>
</evidence>
<dbReference type="EMBL" id="CP062941">
    <property type="protein sequence ID" value="QOL48539.1"/>
    <property type="molecule type" value="Genomic_DNA"/>
</dbReference>
<protein>
    <submittedName>
        <fullName evidence="1">Uncharacterized protein</fullName>
    </submittedName>
</protein>
<reference evidence="1 2" key="1">
    <citation type="submission" date="2020-10" db="EMBL/GenBank/DDBJ databases">
        <title>Genome sequencing of Massilia sp. LPB0304.</title>
        <authorList>
            <person name="Kim J."/>
        </authorList>
    </citation>
    <scope>NUCLEOTIDE SEQUENCE [LARGE SCALE GENOMIC DNA]</scope>
    <source>
        <strain evidence="1 2">LPB0304</strain>
    </source>
</reference>
<dbReference type="RefSeq" id="WP_193685582.1">
    <property type="nucleotide sequence ID" value="NZ_CP062941.1"/>
</dbReference>
<dbReference type="KEGG" id="mlir:LPB04_16430"/>
<organism evidence="1 2">
    <name type="scientific">Massilia litorea</name>
    <dbReference type="NCBI Taxonomy" id="2769491"/>
    <lineage>
        <taxon>Bacteria</taxon>
        <taxon>Pseudomonadati</taxon>
        <taxon>Pseudomonadota</taxon>
        <taxon>Betaproteobacteria</taxon>
        <taxon>Burkholderiales</taxon>
        <taxon>Oxalobacteraceae</taxon>
        <taxon>Telluria group</taxon>
        <taxon>Massilia</taxon>
    </lineage>
</organism>
<dbReference type="AlphaFoldDB" id="A0A7L9U285"/>
<gene>
    <name evidence="1" type="ORF">LPB04_16430</name>
</gene>
<dbReference type="Proteomes" id="UP000593875">
    <property type="component" value="Chromosome"/>
</dbReference>
<keyword evidence="2" id="KW-1185">Reference proteome</keyword>
<evidence type="ECO:0000313" key="1">
    <source>
        <dbReference type="EMBL" id="QOL48539.1"/>
    </source>
</evidence>
<sequence length="193" mass="21162">MSIYRAIPRATFEAGKELRRNPGRRLPSVIPYLVDNLWEYARPDGQPSRRHAVYASPTPQLALQNAAAGALRQDDYLACRLTFHYQPAMIQLSTSDARHHPDVRQLQHLVNSRLREWAAGGLGDKLALAPLFMPGVTRGELAAAMAAEPALAKVVEEAAAAVTLWSPAPGAVSPDGELFFEIADDNFYVLHPV</sequence>
<accession>A0A7L9U285</accession>
<name>A0A7L9U285_9BURK</name>